<evidence type="ECO:0000313" key="4">
    <source>
        <dbReference type="EMBL" id="CAH0480263.1"/>
    </source>
</evidence>
<feature type="domain" description="Protein kinase" evidence="3">
    <location>
        <begin position="345"/>
        <end position="621"/>
    </location>
</feature>
<organism evidence="4 5">
    <name type="scientific">Peronospora belbahrii</name>
    <dbReference type="NCBI Taxonomy" id="622444"/>
    <lineage>
        <taxon>Eukaryota</taxon>
        <taxon>Sar</taxon>
        <taxon>Stramenopiles</taxon>
        <taxon>Oomycota</taxon>
        <taxon>Peronosporomycetes</taxon>
        <taxon>Peronosporales</taxon>
        <taxon>Peronosporaceae</taxon>
        <taxon>Peronospora</taxon>
    </lineage>
</organism>
<accession>A0AAU9L3T4</accession>
<keyword evidence="2" id="KW-0812">Transmembrane</keyword>
<dbReference type="InterPro" id="IPR000719">
    <property type="entry name" value="Prot_kinase_dom"/>
</dbReference>
<evidence type="ECO:0000259" key="3">
    <source>
        <dbReference type="PROSITE" id="PS50011"/>
    </source>
</evidence>
<dbReference type="PANTHER" id="PTHR44329:SF214">
    <property type="entry name" value="PROTEIN KINASE DOMAIN-CONTAINING PROTEIN"/>
    <property type="match status" value="1"/>
</dbReference>
<keyword evidence="2" id="KW-0472">Membrane</keyword>
<dbReference type="Proteomes" id="UP001160483">
    <property type="component" value="Unassembled WGS sequence"/>
</dbReference>
<comment type="caution">
    <text evidence="4">The sequence shown here is derived from an EMBL/GenBank/DDBJ whole genome shotgun (WGS) entry which is preliminary data.</text>
</comment>
<dbReference type="PANTHER" id="PTHR44329">
    <property type="entry name" value="SERINE/THREONINE-PROTEIN KINASE TNNI3K-RELATED"/>
    <property type="match status" value="1"/>
</dbReference>
<dbReference type="InterPro" id="IPR011009">
    <property type="entry name" value="Kinase-like_dom_sf"/>
</dbReference>
<evidence type="ECO:0000256" key="2">
    <source>
        <dbReference type="SAM" id="Phobius"/>
    </source>
</evidence>
<feature type="transmembrane region" description="Helical" evidence="2">
    <location>
        <begin position="285"/>
        <end position="305"/>
    </location>
</feature>
<dbReference type="InterPro" id="IPR001245">
    <property type="entry name" value="Ser-Thr/Tyr_kinase_cat_dom"/>
</dbReference>
<dbReference type="PROSITE" id="PS50011">
    <property type="entry name" value="PROTEIN_KINASE_DOM"/>
    <property type="match status" value="1"/>
</dbReference>
<dbReference type="GO" id="GO:0004674">
    <property type="term" value="F:protein serine/threonine kinase activity"/>
    <property type="evidence" value="ECO:0007669"/>
    <property type="project" value="TreeGrafter"/>
</dbReference>
<name>A0AAU9L3T4_9STRA</name>
<dbReference type="GO" id="GO:0005524">
    <property type="term" value="F:ATP binding"/>
    <property type="evidence" value="ECO:0007669"/>
    <property type="project" value="InterPro"/>
</dbReference>
<evidence type="ECO:0000313" key="5">
    <source>
        <dbReference type="Proteomes" id="UP001160483"/>
    </source>
</evidence>
<dbReference type="Pfam" id="PF07714">
    <property type="entry name" value="PK_Tyr_Ser-Thr"/>
    <property type="match status" value="1"/>
</dbReference>
<keyword evidence="2" id="KW-1133">Transmembrane helix</keyword>
<sequence>MGKSTWLPSGQKLVPLELSYAALTDLLMTRSQDFAPVRFDTYVNGTDWILNNWSIPVSTMLTQFHTSNESVLIAIQLDDVLDVTVSQLRIQADEKSKDVDVSLVFNTNAVAGMKELVEIHVSGMKTTFEDGWLRQGVKLNQLMFDETTVKKLELETAVTIQHVVIRHSNLSFPTAVLGLETRVATLILEHNTIAGPIVLTESEYVQLSRISDFRATANTIDTPDDGSALCIKTRTIRDLGICIVDDVQSTDASCSDGSDGSVEQTTGPLETLSASTSSNRGVSSIIVIVLSSTCTLVLVVVVSFFRRFKRKASKLADGRLTSSNREHGLLAGQQGETERSEVTVTGVTKILADMDLGKNQVMLYKKLGVQGLWLGEYKDTKVVALKFAPRDLKMSTKELNAIRMSYVPLRHDNVVYFLGSSWTDCAEALIVVEHMSMGSLRLVLADEKIDLAWPTRLQMSKNICSGLSFVRSMKRVKLSRNLTAKSVLLNAQFVCKMDIFDYALSLRTDLVPVRSYGDGEIASRAPELLKGDKITAAAEVYALGIIFCEISLRSKLFQRVFEERGPTMGDICIATEVVAQRLKPLPAQDAPADFKKLALRCISYEPSQRPALSEVLRSISR</sequence>
<protein>
    <recommendedName>
        <fullName evidence="3">Protein kinase domain-containing protein</fullName>
    </recommendedName>
</protein>
<evidence type="ECO:0000256" key="1">
    <source>
        <dbReference type="SAM" id="MobiDB-lite"/>
    </source>
</evidence>
<reference evidence="4" key="1">
    <citation type="submission" date="2021-11" db="EMBL/GenBank/DDBJ databases">
        <authorList>
            <person name="Islam A."/>
            <person name="Islam S."/>
            <person name="Flora M.S."/>
            <person name="Rahman M."/>
            <person name="Ziaur R.M."/>
            <person name="Epstein J.H."/>
            <person name="Hassan M."/>
            <person name="Klassen M."/>
            <person name="Woodard K."/>
            <person name="Webb A."/>
            <person name="Webby R.J."/>
            <person name="El Zowalaty M.E."/>
        </authorList>
    </citation>
    <scope>NUCLEOTIDE SEQUENCE</scope>
    <source>
        <strain evidence="4">Pbs3</strain>
    </source>
</reference>
<gene>
    <name evidence="4" type="ORF">PBS003_LOCUS6888</name>
</gene>
<dbReference type="Gene3D" id="1.10.510.10">
    <property type="entry name" value="Transferase(Phosphotransferase) domain 1"/>
    <property type="match status" value="1"/>
</dbReference>
<proteinExistence type="predicted"/>
<dbReference type="InterPro" id="IPR051681">
    <property type="entry name" value="Ser/Thr_Kinases-Pseudokinases"/>
</dbReference>
<dbReference type="EMBL" id="CAKKTJ010000324">
    <property type="protein sequence ID" value="CAH0480263.1"/>
    <property type="molecule type" value="Genomic_DNA"/>
</dbReference>
<dbReference type="AlphaFoldDB" id="A0AAU9L3T4"/>
<dbReference type="SUPFAM" id="SSF56112">
    <property type="entry name" value="Protein kinase-like (PK-like)"/>
    <property type="match status" value="1"/>
</dbReference>
<feature type="region of interest" description="Disordered" evidence="1">
    <location>
        <begin position="250"/>
        <end position="273"/>
    </location>
</feature>